<dbReference type="Gene3D" id="1.10.3720.10">
    <property type="entry name" value="MetI-like"/>
    <property type="match status" value="1"/>
</dbReference>
<accession>A0ABX6SHW3</accession>
<gene>
    <name evidence="11" type="ORF">HNQ25_18760</name>
</gene>
<dbReference type="Proteomes" id="UP000515254">
    <property type="component" value="Chromosome"/>
</dbReference>
<keyword evidence="7 9" id="KW-1133">Transmembrane helix</keyword>
<evidence type="ECO:0000256" key="4">
    <source>
        <dbReference type="ARBA" id="ARBA00022475"/>
    </source>
</evidence>
<dbReference type="NCBIfam" id="TIGR01726">
    <property type="entry name" value="HEQRo_perm_3TM"/>
    <property type="match status" value="1"/>
</dbReference>
<sequence>MDITVIIDYAPMLLQGLLHTLWLALLAGLTALGFATLLTWVTLCCRYPALKTLVRGYTQFILGLPLLVLIYVLFFILPEYGITLSSPLVGISALTLYYGPYLAQVLGAAFESIPKGQFEACSALGISRWQTFRHVALKQALPVAIPPVTGLLIGLLKDTALLSVVSVEEFMYAAKQAISQSYAPLEIYLAVALCYWLVTLAIDSAAGTLERRLSRHRQA</sequence>
<dbReference type="InterPro" id="IPR035906">
    <property type="entry name" value="MetI-like_sf"/>
</dbReference>
<feature type="transmembrane region" description="Helical" evidence="9">
    <location>
        <begin position="20"/>
        <end position="45"/>
    </location>
</feature>
<dbReference type="InterPro" id="IPR000515">
    <property type="entry name" value="MetI-like"/>
</dbReference>
<keyword evidence="5 9" id="KW-0812">Transmembrane</keyword>
<organism evidence="11 12">
    <name type="scientific">Pseudomonas sediminis</name>
    <dbReference type="NCBI Taxonomy" id="1691904"/>
    <lineage>
        <taxon>Bacteria</taxon>
        <taxon>Pseudomonadati</taxon>
        <taxon>Pseudomonadota</taxon>
        <taxon>Gammaproteobacteria</taxon>
        <taxon>Pseudomonadales</taxon>
        <taxon>Pseudomonadaceae</taxon>
        <taxon>Pseudomonas</taxon>
    </lineage>
</organism>
<keyword evidence="3 9" id="KW-0813">Transport</keyword>
<dbReference type="InterPro" id="IPR010065">
    <property type="entry name" value="AA_ABC_transptr_permease_3TM"/>
</dbReference>
<name>A0ABX6SHW3_9PSED</name>
<dbReference type="RefSeq" id="WP_179545600.1">
    <property type="nucleotide sequence ID" value="NZ_CP060009.1"/>
</dbReference>
<evidence type="ECO:0000256" key="2">
    <source>
        <dbReference type="ARBA" id="ARBA00010072"/>
    </source>
</evidence>
<dbReference type="EMBL" id="CP060009">
    <property type="protein sequence ID" value="QNH00315.1"/>
    <property type="molecule type" value="Genomic_DNA"/>
</dbReference>
<dbReference type="PANTHER" id="PTHR30614">
    <property type="entry name" value="MEMBRANE COMPONENT OF AMINO ACID ABC TRANSPORTER"/>
    <property type="match status" value="1"/>
</dbReference>
<proteinExistence type="inferred from homology"/>
<reference evidence="11 12" key="1">
    <citation type="journal article" date="2020" name="Microbiol. Resour. Announc.">
        <title>Complete genome sequences of four natural Pseudomonas isolates that catabolize a wide range of aromatic compounds relevant to lignin valorization.</title>
        <authorList>
            <person name="Hatmaker E.A."/>
            <person name="Presley G."/>
            <person name="Cannon O."/>
            <person name="Guss A.M."/>
            <person name="Elkins J.G."/>
        </authorList>
    </citation>
    <scope>NUCLEOTIDE SEQUENCE [LARGE SCALE GENOMIC DNA]</scope>
    <source>
        <strain evidence="11 12">B10D7D</strain>
    </source>
</reference>
<dbReference type="PANTHER" id="PTHR30614:SF0">
    <property type="entry name" value="L-CYSTINE TRANSPORT SYSTEM PERMEASE PROTEIN TCYL"/>
    <property type="match status" value="1"/>
</dbReference>
<dbReference type="PROSITE" id="PS50928">
    <property type="entry name" value="ABC_TM1"/>
    <property type="match status" value="1"/>
</dbReference>
<dbReference type="InterPro" id="IPR043429">
    <property type="entry name" value="ArtM/GltK/GlnP/TcyL/YhdX-like"/>
</dbReference>
<feature type="transmembrane region" description="Helical" evidence="9">
    <location>
        <begin position="57"/>
        <end position="77"/>
    </location>
</feature>
<evidence type="ECO:0000256" key="6">
    <source>
        <dbReference type="ARBA" id="ARBA00022970"/>
    </source>
</evidence>
<evidence type="ECO:0000256" key="3">
    <source>
        <dbReference type="ARBA" id="ARBA00022448"/>
    </source>
</evidence>
<dbReference type="Pfam" id="PF00528">
    <property type="entry name" value="BPD_transp_1"/>
    <property type="match status" value="1"/>
</dbReference>
<feature type="domain" description="ABC transmembrane type-1" evidence="10">
    <location>
        <begin position="17"/>
        <end position="206"/>
    </location>
</feature>
<evidence type="ECO:0000313" key="11">
    <source>
        <dbReference type="EMBL" id="QNH00315.1"/>
    </source>
</evidence>
<keyword evidence="6" id="KW-0029">Amino-acid transport</keyword>
<keyword evidence="8 9" id="KW-0472">Membrane</keyword>
<keyword evidence="12" id="KW-1185">Reference proteome</keyword>
<keyword evidence="4" id="KW-1003">Cell membrane</keyword>
<dbReference type="SUPFAM" id="SSF161098">
    <property type="entry name" value="MetI-like"/>
    <property type="match status" value="1"/>
</dbReference>
<evidence type="ECO:0000256" key="1">
    <source>
        <dbReference type="ARBA" id="ARBA00004429"/>
    </source>
</evidence>
<feature type="transmembrane region" description="Helical" evidence="9">
    <location>
        <begin position="187"/>
        <end position="209"/>
    </location>
</feature>
<dbReference type="CDD" id="cd06261">
    <property type="entry name" value="TM_PBP2"/>
    <property type="match status" value="1"/>
</dbReference>
<evidence type="ECO:0000256" key="5">
    <source>
        <dbReference type="ARBA" id="ARBA00022692"/>
    </source>
</evidence>
<evidence type="ECO:0000259" key="10">
    <source>
        <dbReference type="PROSITE" id="PS50928"/>
    </source>
</evidence>
<protein>
    <submittedName>
        <fullName evidence="11">Amino acid ABC transporter permease</fullName>
    </submittedName>
</protein>
<evidence type="ECO:0000256" key="7">
    <source>
        <dbReference type="ARBA" id="ARBA00022989"/>
    </source>
</evidence>
<evidence type="ECO:0000256" key="9">
    <source>
        <dbReference type="RuleBase" id="RU363032"/>
    </source>
</evidence>
<evidence type="ECO:0000256" key="8">
    <source>
        <dbReference type="ARBA" id="ARBA00023136"/>
    </source>
</evidence>
<comment type="similarity">
    <text evidence="2">Belongs to the binding-protein-dependent transport system permease family. HisMQ subfamily.</text>
</comment>
<evidence type="ECO:0000313" key="12">
    <source>
        <dbReference type="Proteomes" id="UP000515254"/>
    </source>
</evidence>
<comment type="subcellular location">
    <subcellularLocation>
        <location evidence="1">Cell inner membrane</location>
        <topology evidence="1">Multi-pass membrane protein</topology>
    </subcellularLocation>
    <subcellularLocation>
        <location evidence="9">Cell membrane</location>
        <topology evidence="9">Multi-pass membrane protein</topology>
    </subcellularLocation>
</comment>